<feature type="domain" description="Fibronectin type-III" evidence="4">
    <location>
        <begin position="88"/>
        <end position="189"/>
    </location>
</feature>
<keyword evidence="1" id="KW-0677">Repeat</keyword>
<dbReference type="PRINTS" id="PR00014">
    <property type="entry name" value="FNTYPEIII"/>
</dbReference>
<evidence type="ECO:0000256" key="1">
    <source>
        <dbReference type="ARBA" id="ARBA00022737"/>
    </source>
</evidence>
<dbReference type="FunFam" id="2.60.40.10:FF:000031">
    <property type="entry name" value="Myosin-binding protein C, slow type"/>
    <property type="match status" value="1"/>
</dbReference>
<dbReference type="InterPro" id="IPR003961">
    <property type="entry name" value="FN3_dom"/>
</dbReference>
<dbReference type="AlphaFoldDB" id="A0A3B5Q6D6"/>
<dbReference type="Pfam" id="PF07679">
    <property type="entry name" value="I-set"/>
    <property type="match status" value="2"/>
</dbReference>
<feature type="domain" description="Ig-like" evidence="3">
    <location>
        <begin position="479"/>
        <end position="570"/>
    </location>
</feature>
<dbReference type="FunFam" id="2.60.40.10:FF:000002">
    <property type="entry name" value="Titin a"/>
    <property type="match status" value="1"/>
</dbReference>
<dbReference type="Proteomes" id="UP000002852">
    <property type="component" value="Unassembled WGS sequence"/>
</dbReference>
<dbReference type="CDD" id="cd00063">
    <property type="entry name" value="FN3"/>
    <property type="match status" value="4"/>
</dbReference>
<dbReference type="SMART" id="SM00409">
    <property type="entry name" value="IG"/>
    <property type="match status" value="2"/>
</dbReference>
<dbReference type="InterPro" id="IPR007110">
    <property type="entry name" value="Ig-like_dom"/>
</dbReference>
<name>A0A3B5Q6D6_XIPMA</name>
<dbReference type="SUPFAM" id="SSF49265">
    <property type="entry name" value="Fibronectin type III"/>
    <property type="match status" value="2"/>
</dbReference>
<reference evidence="5" key="4">
    <citation type="submission" date="2025-09" db="UniProtKB">
        <authorList>
            <consortium name="Ensembl"/>
        </authorList>
    </citation>
    <scope>IDENTIFICATION</scope>
    <source>
        <strain evidence="5">JP 163 A</strain>
    </source>
</reference>
<keyword evidence="6" id="KW-1185">Reference proteome</keyword>
<dbReference type="Pfam" id="PF00041">
    <property type="entry name" value="fn3"/>
    <property type="match status" value="4"/>
</dbReference>
<dbReference type="SMART" id="SM00060">
    <property type="entry name" value="FN3"/>
    <property type="match status" value="4"/>
</dbReference>
<dbReference type="InterPro" id="IPR013783">
    <property type="entry name" value="Ig-like_fold"/>
</dbReference>
<keyword evidence="2" id="KW-0393">Immunoglobulin domain</keyword>
<dbReference type="SMART" id="SM00408">
    <property type="entry name" value="IGc2"/>
    <property type="match status" value="2"/>
</dbReference>
<dbReference type="FunFam" id="2.60.40.10:FF:000073">
    <property type="entry name" value="titin isoform X1"/>
    <property type="match status" value="1"/>
</dbReference>
<evidence type="ECO:0008006" key="7">
    <source>
        <dbReference type="Google" id="ProtNLM"/>
    </source>
</evidence>
<dbReference type="InterPro" id="IPR003598">
    <property type="entry name" value="Ig_sub2"/>
</dbReference>
<reference evidence="6" key="2">
    <citation type="journal article" date="2013" name="Nat. Genet.">
        <title>The genome of the platyfish, Xiphophorus maculatus, provides insights into evolutionary adaptation and several complex traits.</title>
        <authorList>
            <person name="Schartl M."/>
            <person name="Walter R.B."/>
            <person name="Shen Y."/>
            <person name="Garcia T."/>
            <person name="Catchen J."/>
            <person name="Amores A."/>
            <person name="Braasch I."/>
            <person name="Chalopin D."/>
            <person name="Volff J.N."/>
            <person name="Lesch K.P."/>
            <person name="Bisazza A."/>
            <person name="Minx P."/>
            <person name="Hillier L."/>
            <person name="Wilson R.K."/>
            <person name="Fuerstenberg S."/>
            <person name="Boore J."/>
            <person name="Searle S."/>
            <person name="Postlethwait J.H."/>
            <person name="Warren W.C."/>
        </authorList>
    </citation>
    <scope>NUCLEOTIDE SEQUENCE [LARGE SCALE GENOMIC DNA]</scope>
    <source>
        <strain evidence="6">JP 163 A</strain>
    </source>
</reference>
<evidence type="ECO:0000259" key="3">
    <source>
        <dbReference type="PROSITE" id="PS50835"/>
    </source>
</evidence>
<dbReference type="InterPro" id="IPR013098">
    <property type="entry name" value="Ig_I-set"/>
</dbReference>
<evidence type="ECO:0000259" key="4">
    <source>
        <dbReference type="PROSITE" id="PS50853"/>
    </source>
</evidence>
<reference evidence="6" key="1">
    <citation type="submission" date="2012-01" db="EMBL/GenBank/DDBJ databases">
        <authorList>
            <person name="Walter R."/>
            <person name="Schartl M."/>
            <person name="Warren W."/>
        </authorList>
    </citation>
    <scope>NUCLEOTIDE SEQUENCE [LARGE SCALE GENOMIC DNA]</scope>
    <source>
        <strain evidence="6">JP 163 A</strain>
    </source>
</reference>
<feature type="domain" description="Fibronectin type-III" evidence="4">
    <location>
        <begin position="1"/>
        <end position="82"/>
    </location>
</feature>
<evidence type="ECO:0000313" key="5">
    <source>
        <dbReference type="Ensembl" id="ENSXMAP00000026422.1"/>
    </source>
</evidence>
<sequence length="577" mass="62614">MVLSWEVPSEDGGSPITGYIIEKHDKEGVRWTRCNRQTVTDLTFKVTGLLESHIYEFRVAAENAVGVGEPSTSTVFYKALDPIFRPGPPQNPKVTDTTKSSVLLSWGKPVCDGGCEIQAYIVECCIATEPVVQPEAPDASASTTDVPAENWIICTPPTGHEYEFRVSAENIVGPGEPSLPSSYYKASDPKYKPGAPAYVNVIDSTKTSITVSWGKPLSDGGSTIQGYIVEVCKAEEEEWKMVTPPTGLRVNKYEIPKLTEGQEYKIQVCALNKMGVGEPVVLSGTAKPEERMDPPQIYLDSELRKGITVKAGGSVRIYIPFKGRPTPEIKWTKDDGDLSEKAVVEKAVNFTQLSIDSSDRHDSGKYTLKTKTASKASEVPLPVGKVFLTDVTKTSATLAWEKPEHDGGSRIGGYLIEMQPKGTDKWGVAGNPKTCEGTVTGLTAGIEYLFRIIAYNEKGKSEPKALAAPVIANDMTIEPSIKMQFNTYNVLAGKDLKLEFPVLGRPKPKISWAKDGQDGKELITSSTVSVESTTDSSAVLIKDATRFDTGSYEIKIKNVLGSASATIRIEILGTLNT</sequence>
<dbReference type="FunFam" id="2.60.40.10:FF:000112">
    <property type="entry name" value="Titin a"/>
    <property type="match status" value="1"/>
</dbReference>
<proteinExistence type="predicted"/>
<dbReference type="PROSITE" id="PS50835">
    <property type="entry name" value="IG_LIKE"/>
    <property type="match status" value="2"/>
</dbReference>
<dbReference type="SUPFAM" id="SSF48726">
    <property type="entry name" value="Immunoglobulin"/>
    <property type="match status" value="2"/>
</dbReference>
<feature type="domain" description="Fibronectin type-III" evidence="4">
    <location>
        <begin position="195"/>
        <end position="291"/>
    </location>
</feature>
<dbReference type="Ensembl" id="ENSXMAT00000042450.1">
    <property type="protein sequence ID" value="ENSXMAP00000026422.1"/>
    <property type="gene ID" value="ENSXMAG00000023791.1"/>
</dbReference>
<dbReference type="GeneTree" id="ENSGT01150000286978"/>
<dbReference type="InterPro" id="IPR036179">
    <property type="entry name" value="Ig-like_dom_sf"/>
</dbReference>
<evidence type="ECO:0000256" key="2">
    <source>
        <dbReference type="ARBA" id="ARBA00023319"/>
    </source>
</evidence>
<dbReference type="FunFam" id="2.60.40.10:FF:000034">
    <property type="entry name" value="Titin isoform A"/>
    <property type="match status" value="1"/>
</dbReference>
<evidence type="ECO:0000313" key="6">
    <source>
        <dbReference type="Proteomes" id="UP000002852"/>
    </source>
</evidence>
<reference evidence="5" key="3">
    <citation type="submission" date="2025-08" db="UniProtKB">
        <authorList>
            <consortium name="Ensembl"/>
        </authorList>
    </citation>
    <scope>IDENTIFICATION</scope>
    <source>
        <strain evidence="5">JP 163 A</strain>
    </source>
</reference>
<feature type="domain" description="Fibronectin type-III" evidence="4">
    <location>
        <begin position="382"/>
        <end position="475"/>
    </location>
</feature>
<dbReference type="CDD" id="cd05748">
    <property type="entry name" value="Ig_Titin_like"/>
    <property type="match status" value="1"/>
</dbReference>
<protein>
    <recommendedName>
        <fullName evidence="7">Titin</fullName>
    </recommendedName>
</protein>
<organism evidence="5 6">
    <name type="scientific">Xiphophorus maculatus</name>
    <name type="common">Southern platyfish</name>
    <name type="synonym">Platypoecilus maculatus</name>
    <dbReference type="NCBI Taxonomy" id="8083"/>
    <lineage>
        <taxon>Eukaryota</taxon>
        <taxon>Metazoa</taxon>
        <taxon>Chordata</taxon>
        <taxon>Craniata</taxon>
        <taxon>Vertebrata</taxon>
        <taxon>Euteleostomi</taxon>
        <taxon>Actinopterygii</taxon>
        <taxon>Neopterygii</taxon>
        <taxon>Teleostei</taxon>
        <taxon>Neoteleostei</taxon>
        <taxon>Acanthomorphata</taxon>
        <taxon>Ovalentaria</taxon>
        <taxon>Atherinomorphae</taxon>
        <taxon>Cyprinodontiformes</taxon>
        <taxon>Poeciliidae</taxon>
        <taxon>Poeciliinae</taxon>
        <taxon>Xiphophorus</taxon>
    </lineage>
</organism>
<dbReference type="InterPro" id="IPR003599">
    <property type="entry name" value="Ig_sub"/>
</dbReference>
<dbReference type="PANTHER" id="PTHR14340:SF13">
    <property type="entry name" value="TITIN"/>
    <property type="match status" value="1"/>
</dbReference>
<dbReference type="PANTHER" id="PTHR14340">
    <property type="entry name" value="MICROFIBRIL-ASSOCIATED GLYCOPROTEIN 3"/>
    <property type="match status" value="1"/>
</dbReference>
<accession>A0A3B5Q6D6</accession>
<dbReference type="Gene3D" id="2.60.40.10">
    <property type="entry name" value="Immunoglobulins"/>
    <property type="match status" value="6"/>
</dbReference>
<dbReference type="InterPro" id="IPR036116">
    <property type="entry name" value="FN3_sf"/>
</dbReference>
<feature type="domain" description="Ig-like" evidence="3">
    <location>
        <begin position="295"/>
        <end position="384"/>
    </location>
</feature>
<dbReference type="PROSITE" id="PS50853">
    <property type="entry name" value="FN3"/>
    <property type="match status" value="4"/>
</dbReference>